<keyword evidence="10" id="KW-1185">Reference proteome</keyword>
<name>A0A261SEC7_9BORD</name>
<evidence type="ECO:0000256" key="5">
    <source>
        <dbReference type="ARBA" id="ARBA00035648"/>
    </source>
</evidence>
<keyword evidence="3" id="KW-0255">Endonuclease</keyword>
<dbReference type="EMBL" id="NEVL01000003">
    <property type="protein sequence ID" value="OZI35754.1"/>
    <property type="molecule type" value="Genomic_DNA"/>
</dbReference>
<dbReference type="AlphaFoldDB" id="A0A261SEC7"/>
<dbReference type="RefSeq" id="WP_094826563.1">
    <property type="nucleotide sequence ID" value="NZ_NEVL01000003.1"/>
</dbReference>
<dbReference type="Proteomes" id="UP000216354">
    <property type="component" value="Unassembled WGS sequence"/>
</dbReference>
<dbReference type="PANTHER" id="PTHR30636">
    <property type="entry name" value="UPF0701 PROTEIN YICC"/>
    <property type="match status" value="1"/>
</dbReference>
<feature type="domain" description="Endoribonuclease YicC-like C-terminal" evidence="7">
    <location>
        <begin position="171"/>
        <end position="311"/>
    </location>
</feature>
<evidence type="ECO:0000259" key="6">
    <source>
        <dbReference type="Pfam" id="PF03755"/>
    </source>
</evidence>
<comment type="cofactor">
    <cofactor evidence="1">
        <name>a divalent metal cation</name>
        <dbReference type="ChEBI" id="CHEBI:60240"/>
    </cofactor>
</comment>
<gene>
    <name evidence="9" type="ORF">CAL27_17100</name>
    <name evidence="8" type="ORF">CEG14_11895</name>
</gene>
<evidence type="ECO:0000313" key="9">
    <source>
        <dbReference type="EMBL" id="OZI58418.1"/>
    </source>
</evidence>
<accession>A0A261SEC7</accession>
<reference evidence="9 10" key="2">
    <citation type="submission" date="2017-05" db="EMBL/GenBank/DDBJ databases">
        <title>Complete and WGS of Bordetella genogroups.</title>
        <authorList>
            <person name="Spilker T."/>
            <person name="Lipuma J."/>
        </authorList>
    </citation>
    <scope>NUCLEOTIDE SEQUENCE [LARGE SCALE GENOMIC DNA]</scope>
    <source>
        <strain evidence="9 10">AU9795</strain>
    </source>
</reference>
<dbReference type="Pfam" id="PF03755">
    <property type="entry name" value="YicC-like_N"/>
    <property type="match status" value="1"/>
</dbReference>
<comment type="caution">
    <text evidence="8">The sequence shown here is derived from an EMBL/GenBank/DDBJ whole genome shotgun (WGS) entry which is preliminary data.</text>
</comment>
<reference evidence="8 11" key="1">
    <citation type="submission" date="2017-05" db="EMBL/GenBank/DDBJ databases">
        <title>Complete and WGS of Bordetella genogroups.</title>
        <authorList>
            <person name="Spilker T."/>
            <person name="LiPuma J."/>
        </authorList>
    </citation>
    <scope>NUCLEOTIDE SEQUENCE [LARGE SCALE GENOMIC DNA]</scope>
    <source>
        <strain evidence="8 11">AU17610</strain>
    </source>
</reference>
<dbReference type="InterPro" id="IPR013551">
    <property type="entry name" value="YicC-like_C"/>
</dbReference>
<dbReference type="OrthoDB" id="9771229at2"/>
<dbReference type="InterPro" id="IPR013527">
    <property type="entry name" value="YicC-like_N"/>
</dbReference>
<keyword evidence="2" id="KW-0540">Nuclease</keyword>
<proteinExistence type="inferred from homology"/>
<evidence type="ECO:0000256" key="3">
    <source>
        <dbReference type="ARBA" id="ARBA00022759"/>
    </source>
</evidence>
<dbReference type="Proteomes" id="UP000217005">
    <property type="component" value="Unassembled WGS sequence"/>
</dbReference>
<evidence type="ECO:0000256" key="2">
    <source>
        <dbReference type="ARBA" id="ARBA00022722"/>
    </source>
</evidence>
<dbReference type="GO" id="GO:0016787">
    <property type="term" value="F:hydrolase activity"/>
    <property type="evidence" value="ECO:0007669"/>
    <property type="project" value="UniProtKB-KW"/>
</dbReference>
<evidence type="ECO:0000313" key="10">
    <source>
        <dbReference type="Proteomes" id="UP000216354"/>
    </source>
</evidence>
<evidence type="ECO:0000313" key="11">
    <source>
        <dbReference type="Proteomes" id="UP000217005"/>
    </source>
</evidence>
<evidence type="ECO:0000259" key="7">
    <source>
        <dbReference type="Pfam" id="PF08340"/>
    </source>
</evidence>
<organism evidence="8 11">
    <name type="scientific">Bordetella genomosp. 1</name>
    <dbReference type="NCBI Taxonomy" id="1395607"/>
    <lineage>
        <taxon>Bacteria</taxon>
        <taxon>Pseudomonadati</taxon>
        <taxon>Pseudomonadota</taxon>
        <taxon>Betaproteobacteria</taxon>
        <taxon>Burkholderiales</taxon>
        <taxon>Alcaligenaceae</taxon>
        <taxon>Bordetella</taxon>
    </lineage>
</organism>
<dbReference type="EMBL" id="NEVR01000004">
    <property type="protein sequence ID" value="OZI58418.1"/>
    <property type="molecule type" value="Genomic_DNA"/>
</dbReference>
<dbReference type="InterPro" id="IPR005229">
    <property type="entry name" value="YicC/YloC-like"/>
</dbReference>
<dbReference type="GO" id="GO:0004521">
    <property type="term" value="F:RNA endonuclease activity"/>
    <property type="evidence" value="ECO:0007669"/>
    <property type="project" value="InterPro"/>
</dbReference>
<evidence type="ECO:0000256" key="4">
    <source>
        <dbReference type="ARBA" id="ARBA00022801"/>
    </source>
</evidence>
<feature type="domain" description="Endoribonuclease YicC-like N-terminal" evidence="6">
    <location>
        <begin position="2"/>
        <end position="153"/>
    </location>
</feature>
<keyword evidence="4" id="KW-0378">Hydrolase</keyword>
<sequence>MIRSMTAFGNARVDLEQGSLALELRSVNSRFLDLYFRLPDELRHAETPLRELLTTNLARGKVEVRASFTRASTNEVTQLDPEWLNRLAEQLQAARRILPETSAPRLVELFNWPGQRSNDALDPQVWGAACVQAGQQALAQLQEGRVREGERLAGMMRDCADGVAAIVQQVETHLPQLLADHREKLATKLRETVENAFPGGFAHITGPELSERLAQEANLFALRIDVAEELSRLRSHLEELRHLLTEGGGKAGKGGGKQGGSAGKRLDFLFQEMNREANTLGSKAGSMEVTRAAMDLKLLIEQMREQAQNLE</sequence>
<dbReference type="PANTHER" id="PTHR30636:SF3">
    <property type="entry name" value="UPF0701 PROTEIN YICC"/>
    <property type="match status" value="1"/>
</dbReference>
<dbReference type="Pfam" id="PF08340">
    <property type="entry name" value="YicC-like_C"/>
    <property type="match status" value="1"/>
</dbReference>
<comment type="similarity">
    <text evidence="5">Belongs to the YicC/YloC family.</text>
</comment>
<dbReference type="NCBIfam" id="TIGR00255">
    <property type="entry name" value="YicC/YloC family endoribonuclease"/>
    <property type="match status" value="1"/>
</dbReference>
<evidence type="ECO:0000313" key="8">
    <source>
        <dbReference type="EMBL" id="OZI35754.1"/>
    </source>
</evidence>
<evidence type="ECO:0000256" key="1">
    <source>
        <dbReference type="ARBA" id="ARBA00001968"/>
    </source>
</evidence>
<protein>
    <submittedName>
        <fullName evidence="8">YicC family protein</fullName>
    </submittedName>
</protein>